<dbReference type="EMBL" id="ML179280">
    <property type="protein sequence ID" value="THU92399.1"/>
    <property type="molecule type" value="Genomic_DNA"/>
</dbReference>
<feature type="non-terminal residue" evidence="1">
    <location>
        <position position="1"/>
    </location>
</feature>
<dbReference type="OrthoDB" id="3250313at2759"/>
<sequence>WFRSAFIYVNVDLGREYHDLKARWVQLERSHGWGKNGKKLLAINRPVEVTPWIQDARYRRLSHTWVLAEDVADFGKRLWKWWNSLQPEWRQNDQMNRPLPLTSDDEDTSWQVLDYHGQNGWLTLLVCIKWW</sequence>
<evidence type="ECO:0000313" key="2">
    <source>
        <dbReference type="Proteomes" id="UP000297245"/>
    </source>
</evidence>
<proteinExistence type="predicted"/>
<accession>A0A4S8LSC5</accession>
<protein>
    <submittedName>
        <fullName evidence="1">Uncharacterized protein</fullName>
    </submittedName>
</protein>
<reference evidence="1 2" key="1">
    <citation type="journal article" date="2019" name="Nat. Ecol. Evol.">
        <title>Megaphylogeny resolves global patterns of mushroom evolution.</title>
        <authorList>
            <person name="Varga T."/>
            <person name="Krizsan K."/>
            <person name="Foldi C."/>
            <person name="Dima B."/>
            <person name="Sanchez-Garcia M."/>
            <person name="Sanchez-Ramirez S."/>
            <person name="Szollosi G.J."/>
            <person name="Szarkandi J.G."/>
            <person name="Papp V."/>
            <person name="Albert L."/>
            <person name="Andreopoulos W."/>
            <person name="Angelini C."/>
            <person name="Antonin V."/>
            <person name="Barry K.W."/>
            <person name="Bougher N.L."/>
            <person name="Buchanan P."/>
            <person name="Buyck B."/>
            <person name="Bense V."/>
            <person name="Catcheside P."/>
            <person name="Chovatia M."/>
            <person name="Cooper J."/>
            <person name="Damon W."/>
            <person name="Desjardin D."/>
            <person name="Finy P."/>
            <person name="Geml J."/>
            <person name="Haridas S."/>
            <person name="Hughes K."/>
            <person name="Justo A."/>
            <person name="Karasinski D."/>
            <person name="Kautmanova I."/>
            <person name="Kiss B."/>
            <person name="Kocsube S."/>
            <person name="Kotiranta H."/>
            <person name="LaButti K.M."/>
            <person name="Lechner B.E."/>
            <person name="Liimatainen K."/>
            <person name="Lipzen A."/>
            <person name="Lukacs Z."/>
            <person name="Mihaltcheva S."/>
            <person name="Morgado L.N."/>
            <person name="Niskanen T."/>
            <person name="Noordeloos M.E."/>
            <person name="Ohm R.A."/>
            <person name="Ortiz-Santana B."/>
            <person name="Ovrebo C."/>
            <person name="Racz N."/>
            <person name="Riley R."/>
            <person name="Savchenko A."/>
            <person name="Shiryaev A."/>
            <person name="Soop K."/>
            <person name="Spirin V."/>
            <person name="Szebenyi C."/>
            <person name="Tomsovsky M."/>
            <person name="Tulloss R.E."/>
            <person name="Uehling J."/>
            <person name="Grigoriev I.V."/>
            <person name="Vagvolgyi C."/>
            <person name="Papp T."/>
            <person name="Martin F.M."/>
            <person name="Miettinen O."/>
            <person name="Hibbett D.S."/>
            <person name="Nagy L.G."/>
        </authorList>
    </citation>
    <scope>NUCLEOTIDE SEQUENCE [LARGE SCALE GENOMIC DNA]</scope>
    <source>
        <strain evidence="1 2">CBS 962.96</strain>
    </source>
</reference>
<dbReference type="Proteomes" id="UP000297245">
    <property type="component" value="Unassembled WGS sequence"/>
</dbReference>
<evidence type="ECO:0000313" key="1">
    <source>
        <dbReference type="EMBL" id="THU92399.1"/>
    </source>
</evidence>
<organism evidence="1 2">
    <name type="scientific">Dendrothele bispora (strain CBS 962.96)</name>
    <dbReference type="NCBI Taxonomy" id="1314807"/>
    <lineage>
        <taxon>Eukaryota</taxon>
        <taxon>Fungi</taxon>
        <taxon>Dikarya</taxon>
        <taxon>Basidiomycota</taxon>
        <taxon>Agaricomycotina</taxon>
        <taxon>Agaricomycetes</taxon>
        <taxon>Agaricomycetidae</taxon>
        <taxon>Agaricales</taxon>
        <taxon>Agaricales incertae sedis</taxon>
        <taxon>Dendrothele</taxon>
    </lineage>
</organism>
<gene>
    <name evidence="1" type="ORF">K435DRAFT_595886</name>
</gene>
<feature type="non-terminal residue" evidence="1">
    <location>
        <position position="131"/>
    </location>
</feature>
<keyword evidence="2" id="KW-1185">Reference proteome</keyword>
<dbReference type="AlphaFoldDB" id="A0A4S8LSC5"/>
<name>A0A4S8LSC5_DENBC</name>